<feature type="domain" description="K+ potassium transporter integral membrane" evidence="1">
    <location>
        <begin position="77"/>
        <end position="117"/>
    </location>
</feature>
<evidence type="ECO:0000259" key="1">
    <source>
        <dbReference type="Pfam" id="PF02705"/>
    </source>
</evidence>
<dbReference type="Pfam" id="PF02705">
    <property type="entry name" value="K_trans"/>
    <property type="match status" value="1"/>
</dbReference>
<dbReference type="Gramene" id="ERN03468">
    <property type="protein sequence ID" value="ERN03468"/>
    <property type="gene ID" value="AMTR_s00003p00267620"/>
</dbReference>
<protein>
    <recommendedName>
        <fullName evidence="1">K+ potassium transporter integral membrane domain-containing protein</fullName>
    </recommendedName>
</protein>
<dbReference type="HOGENOM" id="CLU_2052761_0_0_1"/>
<accession>W1P6C0</accession>
<reference evidence="3" key="1">
    <citation type="journal article" date="2013" name="Science">
        <title>The Amborella genome and the evolution of flowering plants.</title>
        <authorList>
            <consortium name="Amborella Genome Project"/>
        </authorList>
    </citation>
    <scope>NUCLEOTIDE SEQUENCE [LARGE SCALE GENOMIC DNA]</scope>
</reference>
<evidence type="ECO:0000313" key="2">
    <source>
        <dbReference type="EMBL" id="ERN03468.1"/>
    </source>
</evidence>
<sequence length="120" mass="13403">MNSNCLLSPSLSMPPPNLCRKGGVSDKEPREHKLHLLQLRAVPYVLAHNYDSDSGGHSGEPSPDIYQLFYPKAIHGFGVLPTYNMLHTSSKHERQVYSPEVNYLRIVIYILIVVGFKGGV</sequence>
<dbReference type="EMBL" id="KI394358">
    <property type="protein sequence ID" value="ERN03468.1"/>
    <property type="molecule type" value="Genomic_DNA"/>
</dbReference>
<dbReference type="AlphaFoldDB" id="W1P6C0"/>
<organism evidence="2 3">
    <name type="scientific">Amborella trichopoda</name>
    <dbReference type="NCBI Taxonomy" id="13333"/>
    <lineage>
        <taxon>Eukaryota</taxon>
        <taxon>Viridiplantae</taxon>
        <taxon>Streptophyta</taxon>
        <taxon>Embryophyta</taxon>
        <taxon>Tracheophyta</taxon>
        <taxon>Spermatophyta</taxon>
        <taxon>Magnoliopsida</taxon>
        <taxon>Amborellales</taxon>
        <taxon>Amborellaceae</taxon>
        <taxon>Amborella</taxon>
    </lineage>
</organism>
<gene>
    <name evidence="2" type="ORF">AMTR_s00003p00267620</name>
</gene>
<proteinExistence type="predicted"/>
<evidence type="ECO:0000313" key="3">
    <source>
        <dbReference type="Proteomes" id="UP000017836"/>
    </source>
</evidence>
<name>W1P6C0_AMBTC</name>
<dbReference type="InterPro" id="IPR053951">
    <property type="entry name" value="K_trans_N"/>
</dbReference>
<dbReference type="Proteomes" id="UP000017836">
    <property type="component" value="Unassembled WGS sequence"/>
</dbReference>
<keyword evidence="3" id="KW-1185">Reference proteome</keyword>